<reference evidence="1 2" key="1">
    <citation type="submission" date="2018-03" db="EMBL/GenBank/DDBJ databases">
        <title>Genomic Encyclopedia of Type Strains, Phase III (KMG-III): the genomes of soil and plant-associated and newly described type strains.</title>
        <authorList>
            <person name="Whitman W."/>
        </authorList>
    </citation>
    <scope>NUCLEOTIDE SEQUENCE [LARGE SCALE GENOMIC DNA]</scope>
    <source>
        <strain evidence="1 2">CGMCC 1.12700</strain>
    </source>
</reference>
<name>A0A2P8DAV7_9BACT</name>
<comment type="caution">
    <text evidence="1">The sequence shown here is derived from an EMBL/GenBank/DDBJ whole genome shotgun (WGS) entry which is preliminary data.</text>
</comment>
<dbReference type="RefSeq" id="WP_106521061.1">
    <property type="nucleotide sequence ID" value="NZ_PYGD01000001.1"/>
</dbReference>
<evidence type="ECO:0000313" key="1">
    <source>
        <dbReference type="EMBL" id="PSK94352.1"/>
    </source>
</evidence>
<dbReference type="OrthoDB" id="670236at2"/>
<accession>A0A2P8DAV7</accession>
<dbReference type="EMBL" id="PYGD01000001">
    <property type="protein sequence ID" value="PSK94352.1"/>
    <property type="molecule type" value="Genomic_DNA"/>
</dbReference>
<protein>
    <submittedName>
        <fullName evidence="1">Uncharacterized protein</fullName>
    </submittedName>
</protein>
<organism evidence="1 2">
    <name type="scientific">Taibaiella chishuiensis</name>
    <dbReference type="NCBI Taxonomy" id="1434707"/>
    <lineage>
        <taxon>Bacteria</taxon>
        <taxon>Pseudomonadati</taxon>
        <taxon>Bacteroidota</taxon>
        <taxon>Chitinophagia</taxon>
        <taxon>Chitinophagales</taxon>
        <taxon>Chitinophagaceae</taxon>
        <taxon>Taibaiella</taxon>
    </lineage>
</organism>
<keyword evidence="2" id="KW-1185">Reference proteome</keyword>
<evidence type="ECO:0000313" key="2">
    <source>
        <dbReference type="Proteomes" id="UP000240572"/>
    </source>
</evidence>
<dbReference type="AlphaFoldDB" id="A0A2P8DAV7"/>
<sequence>MDTNSWSFGEGYCKIKTARQKKRLQKKDFEKQVLQLYRRREDLATKQYNLPLVPLDEPYQKGWKRSFVLRDDVARSRHAPFFRALLDKINTVMYHHDKHFKISTKKKRKRILVDTPQELRAFLTYEWNSTRNKLTEAERRLFYPREFVNRKGQPAGIRYVFAEAWRYRLQVKPHMITHRKMVDEVLEQEIQQLDNYIESHHLNPKMNKLVDGSCYTSWRHRDYNLKYRLELFKQPVHRIMDLCITADNEEDEQF</sequence>
<dbReference type="Proteomes" id="UP000240572">
    <property type="component" value="Unassembled WGS sequence"/>
</dbReference>
<proteinExistence type="predicted"/>
<gene>
    <name evidence="1" type="ORF">B0I18_101507</name>
</gene>